<accession>A0ABZ1CVP2</accession>
<feature type="region of interest" description="Disordered" evidence="3">
    <location>
        <begin position="1"/>
        <end position="59"/>
    </location>
</feature>
<feature type="compositionally biased region" description="Polar residues" evidence="3">
    <location>
        <begin position="10"/>
        <end position="24"/>
    </location>
</feature>
<evidence type="ECO:0000313" key="5">
    <source>
        <dbReference type="EMBL" id="WRT65829.1"/>
    </source>
</evidence>
<keyword evidence="4" id="KW-0812">Transmembrane</keyword>
<evidence type="ECO:0000256" key="2">
    <source>
        <dbReference type="ARBA" id="ARBA00022679"/>
    </source>
</evidence>
<dbReference type="PANTHER" id="PTHR32385:SF15">
    <property type="entry name" value="INOSITOL PHOSPHOCERAMIDE MANNOSYLTRANSFERASE 1"/>
    <property type="match status" value="1"/>
</dbReference>
<feature type="region of interest" description="Disordered" evidence="3">
    <location>
        <begin position="704"/>
        <end position="795"/>
    </location>
</feature>
<feature type="compositionally biased region" description="Low complexity" evidence="3">
    <location>
        <begin position="99"/>
        <end position="123"/>
    </location>
</feature>
<dbReference type="InterPro" id="IPR051706">
    <property type="entry name" value="Glycosyltransferase_domain"/>
</dbReference>
<keyword evidence="2" id="KW-0808">Transferase</keyword>
<keyword evidence="4" id="KW-0472">Membrane</keyword>
<evidence type="ECO:0000256" key="4">
    <source>
        <dbReference type="SAM" id="Phobius"/>
    </source>
</evidence>
<keyword evidence="6" id="KW-1185">Reference proteome</keyword>
<feature type="compositionally biased region" description="Acidic residues" evidence="3">
    <location>
        <begin position="754"/>
        <end position="783"/>
    </location>
</feature>
<dbReference type="InterPro" id="IPR029044">
    <property type="entry name" value="Nucleotide-diphossugar_trans"/>
</dbReference>
<gene>
    <name evidence="5" type="ORF">IL334_002779</name>
</gene>
<evidence type="ECO:0000256" key="3">
    <source>
        <dbReference type="SAM" id="MobiDB-lite"/>
    </source>
</evidence>
<sequence length="795" mass="89168">MDGKYADVQSRPTVNKQTRRSQYLSGNPSTSTTKSSSLHSKRSSISDTPFVISPDSNYRSRTTSISLVHPISSSIVHEPELASHLNGFSFVDPLPSSSTSSSSSTFHSSSSTSSSSSTFHSPSYPRRRVSISVSGTQAQAVRYPYPIQSPPRRTRTMSYPHPASTHSRNERSPKSTRTKKIVITVLILLSLFLIGTVIVLSSVSYYLGIPNWAYLTESEVAWRPDDVIKPLKDPLSSNGTSRGLQRRKEWRDVTDEVIEPSEASSVVGTETLPESWKELEEEMEQLDAEEESEESPTYDDDVETSSDALNESAEDAIWGIDGKGTGGYWMQKDWTGKVENSNSWDRLYNVTTRPGETIPRLIHQTWKNDILPDKWQKAWKECREGMPDYEYMLWTDDISREFIAKHYPAHLHMFDNYRYPIQRADSIRYFILHHFGGIYMDLDIGCRRRLDPLLQGDWEVILPITKPVGVSNDLIFSSKGSAFMDDTVHGLSTFDHQYFTNYPTVMFSTGPMFLSAQYALYSSSHPLTETHTRAEVRILPKSLYGKNAPLSTVPHSFFSHFYGSSWHSDDAGFITFLGDWGKKLMWVGLVVIILGVTRLIWIKRKAANGQQYQLLSILPTSNGMSHGPPRSGASTPTSVGSSGPMSPSTAFDISQQLPSDLASAFRRAGHLILAAPATLLYGERDRRGRRRTGLLYFVPALFQPDPRRRGRTASEASQLPLQRPRRNRAGVPPPPYESREGDGQSKTRPPGGDETMDEVDAFLNEADTEGESSTNPDEEDDGNWNDWRRKSEAAD</sequence>
<feature type="compositionally biased region" description="Acidic residues" evidence="3">
    <location>
        <begin position="279"/>
        <end position="304"/>
    </location>
</feature>
<dbReference type="Proteomes" id="UP001329825">
    <property type="component" value="Chromosome 3"/>
</dbReference>
<dbReference type="Pfam" id="PF04488">
    <property type="entry name" value="Gly_transf_sug"/>
    <property type="match status" value="1"/>
</dbReference>
<evidence type="ECO:0000256" key="1">
    <source>
        <dbReference type="ARBA" id="ARBA00009003"/>
    </source>
</evidence>
<name>A0ABZ1CVP2_9TREE</name>
<dbReference type="GeneID" id="87954910"/>
<feature type="compositionally biased region" description="Polar residues" evidence="3">
    <location>
        <begin position="632"/>
        <end position="652"/>
    </location>
</feature>
<feature type="transmembrane region" description="Helical" evidence="4">
    <location>
        <begin position="584"/>
        <end position="601"/>
    </location>
</feature>
<organism evidence="5 6">
    <name type="scientific">Kwoniella shivajii</name>
    <dbReference type="NCBI Taxonomy" id="564305"/>
    <lineage>
        <taxon>Eukaryota</taxon>
        <taxon>Fungi</taxon>
        <taxon>Dikarya</taxon>
        <taxon>Basidiomycota</taxon>
        <taxon>Agaricomycotina</taxon>
        <taxon>Tremellomycetes</taxon>
        <taxon>Tremellales</taxon>
        <taxon>Cryptococcaceae</taxon>
        <taxon>Kwoniella</taxon>
    </lineage>
</organism>
<evidence type="ECO:0000313" key="6">
    <source>
        <dbReference type="Proteomes" id="UP001329825"/>
    </source>
</evidence>
<feature type="compositionally biased region" description="Basic and acidic residues" evidence="3">
    <location>
        <begin position="786"/>
        <end position="795"/>
    </location>
</feature>
<feature type="region of interest" description="Disordered" evidence="3">
    <location>
        <begin position="142"/>
        <end position="175"/>
    </location>
</feature>
<comment type="similarity">
    <text evidence="1">Belongs to the glycosyltransferase 32 family.</text>
</comment>
<feature type="compositionally biased region" description="Low complexity" evidence="3">
    <location>
        <begin position="25"/>
        <end position="46"/>
    </location>
</feature>
<feature type="region of interest" description="Disordered" evidence="3">
    <location>
        <begin position="278"/>
        <end position="304"/>
    </location>
</feature>
<dbReference type="PANTHER" id="PTHR32385">
    <property type="entry name" value="MANNOSYL PHOSPHORYLINOSITOL CERAMIDE SYNTHASE"/>
    <property type="match status" value="1"/>
</dbReference>
<feature type="region of interest" description="Disordered" evidence="3">
    <location>
        <begin position="623"/>
        <end position="652"/>
    </location>
</feature>
<dbReference type="EMBL" id="CP141883">
    <property type="protein sequence ID" value="WRT65829.1"/>
    <property type="molecule type" value="Genomic_DNA"/>
</dbReference>
<feature type="transmembrane region" description="Helical" evidence="4">
    <location>
        <begin position="181"/>
        <end position="207"/>
    </location>
</feature>
<evidence type="ECO:0008006" key="7">
    <source>
        <dbReference type="Google" id="ProtNLM"/>
    </source>
</evidence>
<reference evidence="5 6" key="1">
    <citation type="submission" date="2024-01" db="EMBL/GenBank/DDBJ databases">
        <title>Comparative genomics of Cryptococcus and Kwoniella reveals pathogenesis evolution and contrasting modes of karyotype evolution via chromosome fusion or intercentromeric recombination.</title>
        <authorList>
            <person name="Coelho M.A."/>
            <person name="David-Palma M."/>
            <person name="Shea T."/>
            <person name="Bowers K."/>
            <person name="McGinley-Smith S."/>
            <person name="Mohammad A.W."/>
            <person name="Gnirke A."/>
            <person name="Yurkov A.M."/>
            <person name="Nowrousian M."/>
            <person name="Sun S."/>
            <person name="Cuomo C.A."/>
            <person name="Heitman J."/>
        </authorList>
    </citation>
    <scope>NUCLEOTIDE SEQUENCE [LARGE SCALE GENOMIC DNA]</scope>
    <source>
        <strain evidence="5">CBS 11374</strain>
    </source>
</reference>
<feature type="region of interest" description="Disordered" evidence="3">
    <location>
        <begin position="99"/>
        <end position="125"/>
    </location>
</feature>
<dbReference type="Gene3D" id="3.90.550.20">
    <property type="match status" value="1"/>
</dbReference>
<proteinExistence type="inferred from homology"/>
<dbReference type="InterPro" id="IPR007577">
    <property type="entry name" value="GlycoTrfase_DXD_sugar-bd_CS"/>
</dbReference>
<protein>
    <recommendedName>
        <fullName evidence="7">MIPC synthase</fullName>
    </recommendedName>
</protein>
<dbReference type="RefSeq" id="XP_062790569.1">
    <property type="nucleotide sequence ID" value="XM_062934518.1"/>
</dbReference>
<keyword evidence="4" id="KW-1133">Transmembrane helix</keyword>
<dbReference type="SUPFAM" id="SSF53448">
    <property type="entry name" value="Nucleotide-diphospho-sugar transferases"/>
    <property type="match status" value="1"/>
</dbReference>